<sequence length="184" mass="21166">MKLNDWFDRGLTYGQYVEGMTVNKEEMESIFDKFTLDEEKVGFLKGRQLRVIVLTEDWCGDALLNNPILMKIADAADMDVRFILRDQNLELMDQYLTNGTARSIPIFIFIDQKGEEVAVWGPRAVALQEMVDRVKATLPPADAHDFKEKQAGAFKQLRESYVKDSSLWDIVSESILEKVKERVL</sequence>
<dbReference type="RefSeq" id="WP_204415257.1">
    <property type="nucleotide sequence ID" value="NZ_JAFBED010000003.1"/>
</dbReference>
<dbReference type="Gene3D" id="3.40.30.10">
    <property type="entry name" value="Glutaredoxin"/>
    <property type="match status" value="1"/>
</dbReference>
<name>A0ABS2NZ25_9BACI</name>
<reference evidence="1 2" key="1">
    <citation type="submission" date="2021-01" db="EMBL/GenBank/DDBJ databases">
        <title>Genomic Encyclopedia of Type Strains, Phase IV (KMG-IV): sequencing the most valuable type-strain genomes for metagenomic binning, comparative biology and taxonomic classification.</title>
        <authorList>
            <person name="Goeker M."/>
        </authorList>
    </citation>
    <scope>NUCLEOTIDE SEQUENCE [LARGE SCALE GENOMIC DNA]</scope>
    <source>
        <strain evidence="1 2">DSM 25879</strain>
    </source>
</reference>
<evidence type="ECO:0008006" key="3">
    <source>
        <dbReference type="Google" id="ProtNLM"/>
    </source>
</evidence>
<organism evidence="1 2">
    <name type="scientific">Sutcliffiella tianshenii</name>
    <dbReference type="NCBI Taxonomy" id="1463404"/>
    <lineage>
        <taxon>Bacteria</taxon>
        <taxon>Bacillati</taxon>
        <taxon>Bacillota</taxon>
        <taxon>Bacilli</taxon>
        <taxon>Bacillales</taxon>
        <taxon>Bacillaceae</taxon>
        <taxon>Sutcliffiella</taxon>
    </lineage>
</organism>
<dbReference type="Proteomes" id="UP000737402">
    <property type="component" value="Unassembled WGS sequence"/>
</dbReference>
<protein>
    <recommendedName>
        <fullName evidence="3">Thioredoxin family protein</fullName>
    </recommendedName>
</protein>
<evidence type="ECO:0000313" key="2">
    <source>
        <dbReference type="Proteomes" id="UP000737402"/>
    </source>
</evidence>
<dbReference type="SUPFAM" id="SSF52833">
    <property type="entry name" value="Thioredoxin-like"/>
    <property type="match status" value="1"/>
</dbReference>
<keyword evidence="2" id="KW-1185">Reference proteome</keyword>
<dbReference type="EMBL" id="JAFBED010000003">
    <property type="protein sequence ID" value="MBM7619960.1"/>
    <property type="molecule type" value="Genomic_DNA"/>
</dbReference>
<dbReference type="InterPro" id="IPR036249">
    <property type="entry name" value="Thioredoxin-like_sf"/>
</dbReference>
<evidence type="ECO:0000313" key="1">
    <source>
        <dbReference type="EMBL" id="MBM7619960.1"/>
    </source>
</evidence>
<dbReference type="Pfam" id="PF14595">
    <property type="entry name" value="Thioredoxin_9"/>
    <property type="match status" value="1"/>
</dbReference>
<comment type="caution">
    <text evidence="1">The sequence shown here is derived from an EMBL/GenBank/DDBJ whole genome shotgun (WGS) entry which is preliminary data.</text>
</comment>
<gene>
    <name evidence="1" type="ORF">JOC95_001812</name>
</gene>
<accession>A0ABS2NZ25</accession>
<proteinExistence type="predicted"/>